<dbReference type="PANTHER" id="PTHR20882">
    <property type="entry name" value="CYTOPLASMIC TRNA 2-THIOLATION PROTEIN 2"/>
    <property type="match status" value="1"/>
</dbReference>
<keyword evidence="1 3" id="KW-0963">Cytoplasm</keyword>
<protein>
    <recommendedName>
        <fullName evidence="3">Cytoplasmic tRNA 2-thiolation protein 2</fullName>
    </recommendedName>
</protein>
<keyword evidence="2 3" id="KW-0819">tRNA processing</keyword>
<dbReference type="UniPathway" id="UPA00988"/>
<keyword evidence="5" id="KW-1185">Reference proteome</keyword>
<dbReference type="Proteomes" id="UP000327044">
    <property type="component" value="Unassembled WGS sequence"/>
</dbReference>
<dbReference type="GO" id="GO:0016779">
    <property type="term" value="F:nucleotidyltransferase activity"/>
    <property type="evidence" value="ECO:0007669"/>
    <property type="project" value="UniProtKB-UniRule"/>
</dbReference>
<name>A0A5N4AC78_PHOPY</name>
<dbReference type="GO" id="GO:0032447">
    <property type="term" value="P:protein urmylation"/>
    <property type="evidence" value="ECO:0007669"/>
    <property type="project" value="UniProtKB-UniRule"/>
</dbReference>
<comment type="similarity">
    <text evidence="3">Belongs to the CTU2/NCS2 family.</text>
</comment>
<accession>A0A5N4AC78</accession>
<dbReference type="AlphaFoldDB" id="A0A5N4AC78"/>
<dbReference type="HAMAP" id="MF_03054">
    <property type="entry name" value="CTU2"/>
    <property type="match status" value="1"/>
</dbReference>
<dbReference type="InterPro" id="IPR019407">
    <property type="entry name" value="CTU2"/>
</dbReference>
<comment type="pathway">
    <text evidence="3">tRNA modification; 5-methoxycarbonylmethyl-2-thiouridine-tRNA biosynthesis.</text>
</comment>
<dbReference type="EMBL" id="VVIM01000008">
    <property type="protein sequence ID" value="KAB0794937.1"/>
    <property type="molecule type" value="Genomic_DNA"/>
</dbReference>
<dbReference type="PANTHER" id="PTHR20882:SF14">
    <property type="entry name" value="CYTOPLASMIC TRNA 2-THIOLATION PROTEIN 2"/>
    <property type="match status" value="1"/>
</dbReference>
<reference evidence="4 5" key="1">
    <citation type="journal article" date="2018" name="Elife">
        <title>Firefly genomes illuminate parallel origins of bioluminescence in beetles.</title>
        <authorList>
            <person name="Fallon T.R."/>
            <person name="Lower S.E."/>
            <person name="Chang C.H."/>
            <person name="Bessho-Uehara M."/>
            <person name="Martin G.J."/>
            <person name="Bewick A.J."/>
            <person name="Behringer M."/>
            <person name="Debat H.J."/>
            <person name="Wong I."/>
            <person name="Day J.C."/>
            <person name="Suvorov A."/>
            <person name="Silva C.J."/>
            <person name="Stanger-Hall K.F."/>
            <person name="Hall D.W."/>
            <person name="Schmitz R.J."/>
            <person name="Nelson D.R."/>
            <person name="Lewis S.M."/>
            <person name="Shigenobu S."/>
            <person name="Bybee S.M."/>
            <person name="Larracuente A.M."/>
            <person name="Oba Y."/>
            <person name="Weng J.K."/>
        </authorList>
    </citation>
    <scope>NUCLEOTIDE SEQUENCE [LARGE SCALE GENOMIC DNA]</scope>
    <source>
        <strain evidence="4">1611_PpyrPB1</strain>
        <tissue evidence="4">Whole body</tissue>
    </source>
</reference>
<dbReference type="OrthoDB" id="25129at2759"/>
<dbReference type="Gene3D" id="3.40.50.620">
    <property type="entry name" value="HUPs"/>
    <property type="match status" value="1"/>
</dbReference>
<dbReference type="GO" id="GO:0016783">
    <property type="term" value="F:sulfurtransferase activity"/>
    <property type="evidence" value="ECO:0007669"/>
    <property type="project" value="TreeGrafter"/>
</dbReference>
<sequence length="403" mass="46066">MCSVGDDVDEEKAKFMQKKITLNFTNALCIKCRTLKPQVILHNQYPYCKACFLSGTVHKFKALLGKNRVVQPNESVLIHHKAGHASTALLHFLRTGLDLNTPKKIRFKPIIAYIEDNYELNVEDRTHISRQVSDEAERLNFPIVFINLAQYVTNKSNLPSIVHEKVEDLRIDPDDNMKIRAAVKSNSTLTTQTEIVHYFERELLLKVAKHLGCQCIFTTDLGIDIASQLLKNVTLGRGENIVYDTGVVDSRDMDVSVLRPLRNFTIKELALYNYFNHLEPVSFYRKTKNPYSSMQNLVEKFLADLHVNYPATISTIVRTGDKLGVNNEPSEDRCMLCKVPIRKEIESLGSAEATNFSHWISTQTRSCDKSLKERTSQILATFDNNKYNKYCYSCNQIAPYLCQ</sequence>
<proteinExistence type="inferred from homology"/>
<dbReference type="Pfam" id="PF10288">
    <property type="entry name" value="CTU2"/>
    <property type="match status" value="1"/>
</dbReference>
<evidence type="ECO:0000313" key="4">
    <source>
        <dbReference type="EMBL" id="KAB0794937.1"/>
    </source>
</evidence>
<evidence type="ECO:0000256" key="2">
    <source>
        <dbReference type="ARBA" id="ARBA00022694"/>
    </source>
</evidence>
<evidence type="ECO:0000313" key="5">
    <source>
        <dbReference type="Proteomes" id="UP000327044"/>
    </source>
</evidence>
<evidence type="ECO:0000256" key="1">
    <source>
        <dbReference type="ARBA" id="ARBA00022490"/>
    </source>
</evidence>
<comment type="caution">
    <text evidence="4">The sequence shown here is derived from an EMBL/GenBank/DDBJ whole genome shotgun (WGS) entry which is preliminary data.</text>
</comment>
<gene>
    <name evidence="4" type="ORF">PPYR_11776</name>
</gene>
<dbReference type="GO" id="GO:0000049">
    <property type="term" value="F:tRNA binding"/>
    <property type="evidence" value="ECO:0007669"/>
    <property type="project" value="InterPro"/>
</dbReference>
<comment type="function">
    <text evidence="3">Plays a central role in 2-thiolation of mcm(5)S(2)U at tRNA wobble positions of tRNA(Lys), tRNA(Glu) and tRNA(Gln). May act by forming a heterodimer with NCS6/CTU1 that ligates sulfur from thiocarboxylated URM1 onto the uridine of tRNAs at wobble position.</text>
</comment>
<organism evidence="4 5">
    <name type="scientific">Photinus pyralis</name>
    <name type="common">Common eastern firefly</name>
    <name type="synonym">Lampyris pyralis</name>
    <dbReference type="NCBI Taxonomy" id="7054"/>
    <lineage>
        <taxon>Eukaryota</taxon>
        <taxon>Metazoa</taxon>
        <taxon>Ecdysozoa</taxon>
        <taxon>Arthropoda</taxon>
        <taxon>Hexapoda</taxon>
        <taxon>Insecta</taxon>
        <taxon>Pterygota</taxon>
        <taxon>Neoptera</taxon>
        <taxon>Endopterygota</taxon>
        <taxon>Coleoptera</taxon>
        <taxon>Polyphaga</taxon>
        <taxon>Elateriformia</taxon>
        <taxon>Elateroidea</taxon>
        <taxon>Lampyridae</taxon>
        <taxon>Lampyrinae</taxon>
        <taxon>Photinus</taxon>
    </lineage>
</organism>
<dbReference type="GO" id="GO:0002143">
    <property type="term" value="P:tRNA wobble position uridine thiolation"/>
    <property type="evidence" value="ECO:0007669"/>
    <property type="project" value="TreeGrafter"/>
</dbReference>
<dbReference type="InterPro" id="IPR014729">
    <property type="entry name" value="Rossmann-like_a/b/a_fold"/>
</dbReference>
<evidence type="ECO:0000256" key="3">
    <source>
        <dbReference type="HAMAP-Rule" id="MF_03054"/>
    </source>
</evidence>
<dbReference type="InParanoid" id="A0A5N4AC78"/>
<dbReference type="FunCoup" id="A0A5N4AC78">
    <property type="interactions" value="1695"/>
</dbReference>
<comment type="subcellular location">
    <subcellularLocation>
        <location evidence="3">Cytoplasm</location>
    </subcellularLocation>
</comment>
<dbReference type="SUPFAM" id="SSF52402">
    <property type="entry name" value="Adenine nucleotide alpha hydrolases-like"/>
    <property type="match status" value="1"/>
</dbReference>
<dbReference type="GO" id="GO:0005829">
    <property type="term" value="C:cytosol"/>
    <property type="evidence" value="ECO:0007669"/>
    <property type="project" value="TreeGrafter"/>
</dbReference>